<dbReference type="AlphaFoldDB" id="A0A562IY06"/>
<feature type="transmembrane region" description="Helical" evidence="2">
    <location>
        <begin position="387"/>
        <end position="410"/>
    </location>
</feature>
<dbReference type="RefSeq" id="WP_153358096.1">
    <property type="nucleotide sequence ID" value="NZ_JABGDC010000002.1"/>
</dbReference>
<feature type="transmembrane region" description="Helical" evidence="2">
    <location>
        <begin position="265"/>
        <end position="298"/>
    </location>
</feature>
<keyword evidence="2" id="KW-1133">Transmembrane helix</keyword>
<evidence type="ECO:0000256" key="1">
    <source>
        <dbReference type="SAM" id="MobiDB-lite"/>
    </source>
</evidence>
<keyword evidence="2" id="KW-0472">Membrane</keyword>
<dbReference type="EMBL" id="VLKF01000001">
    <property type="protein sequence ID" value="TWH75772.1"/>
    <property type="molecule type" value="Genomic_DNA"/>
</dbReference>
<sequence>MSPEIISIIALVVIFAIATVLPINMGALAFVAAFLVGTLAVGMSTDDIVAGFPAELVLTLIGVTYLFAIAQNNGTVDLLVRGAVRLVGGYIALIPWVMFAVTAVLTAIGALSPAAVAIIAPIALGFASRYGINPLLMGMMVVHGAQGGGFSPISVYGVTVNGVVEQNDLPSSPLTVFLGSLFFNIAIALVLFFVLGGRGLIGRRVTDAGRGVAADDHPDDVEVSGHGAATGPGVGPDTASPGGVATSTVDTATATTTRVTPEQVLTLIGLVTLAVLALAFDLDIGFVSITIATVLALFSAARHKGAVSQISWSTVLLIGGVLTFVFVLQEAGTIDYVGEAVTGLGSPLLVALLLAYIGGVVSAFASSTAIIGVAIALAVPFLMSGQIGAVGVVVALSVASTIVDVSPFSTNGALVLANAQDVDRDRFYKQMLGYSGIVVVAGPLLAWLVFVVPGWL</sequence>
<reference evidence="4 5" key="1">
    <citation type="submission" date="2019-07" db="EMBL/GenBank/DDBJ databases">
        <title>R&amp;d 2014.</title>
        <authorList>
            <person name="Klenk H.-P."/>
        </authorList>
    </citation>
    <scope>NUCLEOTIDE SEQUENCE [LARGE SCALE GENOMIC DNA]</scope>
    <source>
        <strain evidence="4 5">DSM 45764</strain>
    </source>
</reference>
<feature type="domain" description="Dicarboxylate carrier MatC N-terminal" evidence="3">
    <location>
        <begin position="1"/>
        <end position="149"/>
    </location>
</feature>
<name>A0A562IY06_9ACTN</name>
<protein>
    <submittedName>
        <fullName evidence="4">Transporter, UIT1 family (TC 9.B.48)</fullName>
    </submittedName>
</protein>
<feature type="transmembrane region" description="Helical" evidence="2">
    <location>
        <begin position="90"/>
        <end position="123"/>
    </location>
</feature>
<evidence type="ECO:0000256" key="2">
    <source>
        <dbReference type="SAM" id="Phobius"/>
    </source>
</evidence>
<dbReference type="Proteomes" id="UP000321490">
    <property type="component" value="Unassembled WGS sequence"/>
</dbReference>
<keyword evidence="5" id="KW-1185">Reference proteome</keyword>
<feature type="transmembrane region" description="Helical" evidence="2">
    <location>
        <begin position="6"/>
        <end position="36"/>
    </location>
</feature>
<evidence type="ECO:0000259" key="3">
    <source>
        <dbReference type="Pfam" id="PF07158"/>
    </source>
</evidence>
<feature type="transmembrane region" description="Helical" evidence="2">
    <location>
        <begin position="135"/>
        <end position="156"/>
    </location>
</feature>
<keyword evidence="2" id="KW-0812">Transmembrane</keyword>
<evidence type="ECO:0000313" key="4">
    <source>
        <dbReference type="EMBL" id="TWH75772.1"/>
    </source>
</evidence>
<proteinExistence type="predicted"/>
<feature type="transmembrane region" description="Helical" evidence="2">
    <location>
        <begin position="431"/>
        <end position="455"/>
    </location>
</feature>
<dbReference type="InterPro" id="IPR009827">
    <property type="entry name" value="MatC_N"/>
</dbReference>
<feature type="transmembrane region" description="Helical" evidence="2">
    <location>
        <begin position="48"/>
        <end position="70"/>
    </location>
</feature>
<gene>
    <name evidence="4" type="ORF">JD78_04337</name>
</gene>
<feature type="transmembrane region" description="Helical" evidence="2">
    <location>
        <begin position="348"/>
        <end position="381"/>
    </location>
</feature>
<accession>A0A562IY06</accession>
<organism evidence="4 5">
    <name type="scientific">Modestobacter roseus</name>
    <dbReference type="NCBI Taxonomy" id="1181884"/>
    <lineage>
        <taxon>Bacteria</taxon>
        <taxon>Bacillati</taxon>
        <taxon>Actinomycetota</taxon>
        <taxon>Actinomycetes</taxon>
        <taxon>Geodermatophilales</taxon>
        <taxon>Geodermatophilaceae</taxon>
        <taxon>Modestobacter</taxon>
    </lineage>
</organism>
<feature type="region of interest" description="Disordered" evidence="1">
    <location>
        <begin position="211"/>
        <end position="247"/>
    </location>
</feature>
<comment type="caution">
    <text evidence="4">The sequence shown here is derived from an EMBL/GenBank/DDBJ whole genome shotgun (WGS) entry which is preliminary data.</text>
</comment>
<dbReference type="OrthoDB" id="8738207at2"/>
<dbReference type="Pfam" id="PF07158">
    <property type="entry name" value="MatC_N"/>
    <property type="match status" value="1"/>
</dbReference>
<feature type="transmembrane region" description="Helical" evidence="2">
    <location>
        <begin position="310"/>
        <end position="328"/>
    </location>
</feature>
<evidence type="ECO:0000313" key="5">
    <source>
        <dbReference type="Proteomes" id="UP000321490"/>
    </source>
</evidence>
<feature type="transmembrane region" description="Helical" evidence="2">
    <location>
        <begin position="176"/>
        <end position="195"/>
    </location>
</feature>